<evidence type="ECO:0000313" key="9">
    <source>
        <dbReference type="Proteomes" id="UP000284842"/>
    </source>
</evidence>
<protein>
    <recommendedName>
        <fullName evidence="10">RING-type domain-containing protein</fullName>
    </recommendedName>
</protein>
<evidence type="ECO:0000313" key="8">
    <source>
        <dbReference type="EMBL" id="PPQ72204.1"/>
    </source>
</evidence>
<dbReference type="PANTHER" id="PTHR23327:SF51">
    <property type="entry name" value="TRANSCRIPTIONAL REGULATOR OF YEAST FORM ADHERENCE 3"/>
    <property type="match status" value="1"/>
</dbReference>
<feature type="compositionally biased region" description="Polar residues" evidence="5">
    <location>
        <begin position="57"/>
        <end position="68"/>
    </location>
</feature>
<dbReference type="AlphaFoldDB" id="A0A409W107"/>
<dbReference type="InterPro" id="IPR017907">
    <property type="entry name" value="Znf_RING_CS"/>
</dbReference>
<dbReference type="InterPro" id="IPR004331">
    <property type="entry name" value="SPX_dom"/>
</dbReference>
<dbReference type="InParanoid" id="A0A409W107"/>
<dbReference type="PROSITE" id="PS00518">
    <property type="entry name" value="ZF_RING_1"/>
    <property type="match status" value="1"/>
</dbReference>
<dbReference type="GO" id="GO:0008270">
    <property type="term" value="F:zinc ion binding"/>
    <property type="evidence" value="ECO:0007669"/>
    <property type="project" value="UniProtKB-KW"/>
</dbReference>
<comment type="caution">
    <text evidence="8">The sequence shown here is derived from an EMBL/GenBank/DDBJ whole genome shotgun (WGS) entry which is preliminary data.</text>
</comment>
<evidence type="ECO:0000256" key="5">
    <source>
        <dbReference type="SAM" id="MobiDB-lite"/>
    </source>
</evidence>
<keyword evidence="3" id="KW-0862">Zinc</keyword>
<dbReference type="STRING" id="181874.A0A409W107"/>
<evidence type="ECO:0000256" key="2">
    <source>
        <dbReference type="ARBA" id="ARBA00022771"/>
    </source>
</evidence>
<dbReference type="Proteomes" id="UP000284842">
    <property type="component" value="Unassembled WGS sequence"/>
</dbReference>
<feature type="domain" description="SPX" evidence="7">
    <location>
        <begin position="1"/>
        <end position="397"/>
    </location>
</feature>
<keyword evidence="2 4" id="KW-0863">Zinc-finger</keyword>
<dbReference type="InterPro" id="IPR013083">
    <property type="entry name" value="Znf_RING/FYVE/PHD"/>
</dbReference>
<dbReference type="Pfam" id="PF03105">
    <property type="entry name" value="SPX"/>
    <property type="match status" value="1"/>
</dbReference>
<evidence type="ECO:0000259" key="7">
    <source>
        <dbReference type="PROSITE" id="PS51382"/>
    </source>
</evidence>
<feature type="region of interest" description="Disordered" evidence="5">
    <location>
        <begin position="57"/>
        <end position="93"/>
    </location>
</feature>
<dbReference type="EMBL" id="NHTK01005881">
    <property type="protein sequence ID" value="PPQ72204.1"/>
    <property type="molecule type" value="Genomic_DNA"/>
</dbReference>
<dbReference type="SUPFAM" id="SSF57850">
    <property type="entry name" value="RING/U-box"/>
    <property type="match status" value="1"/>
</dbReference>
<dbReference type="PROSITE" id="PS50089">
    <property type="entry name" value="ZF_RING_2"/>
    <property type="match status" value="1"/>
</dbReference>
<dbReference type="OrthoDB" id="5588846at2759"/>
<dbReference type="InterPro" id="IPR001841">
    <property type="entry name" value="Znf_RING"/>
</dbReference>
<feature type="compositionally biased region" description="Low complexity" evidence="5">
    <location>
        <begin position="78"/>
        <end position="93"/>
    </location>
</feature>
<dbReference type="Gene3D" id="3.30.40.10">
    <property type="entry name" value="Zinc/RING finger domain, C3HC4 (zinc finger)"/>
    <property type="match status" value="1"/>
</dbReference>
<evidence type="ECO:0000256" key="4">
    <source>
        <dbReference type="PROSITE-ProRule" id="PRU00175"/>
    </source>
</evidence>
<evidence type="ECO:0000256" key="3">
    <source>
        <dbReference type="ARBA" id="ARBA00022833"/>
    </source>
</evidence>
<name>A0A409W107_9AGAR</name>
<sequence length="527" mass="58477">MHFSKTYTQLLESLPPELRDNAIQYRQVRLKKIINRIVGELSLLGLEPKLLQELIEASNSPSTSPTSEDGNDPEAHVSTDTTSPSQSPSRSSLVPKVVYELTGTPQHLEPQLRIWLNVTPPPPSTSHIDEITDADHDSIEEQSKGDDDTAEQRTGYERLLCTLRQRGVQLQETGAATGQTTDSDPALQGSGNTTQSSIPEPHTQTQEIVIPLVHDSEFFNILSTTLESVSNHLTTVHEEFTVTLKQLSHTIADSAHPASVSSSSFQPLSPVTMHAGAVRVRTTNLKSDLYAWRQIFQLYLESEVFEDITEAHRGERSVEECERRLQLFADRVTKEGLGDGSKFKLKQSAQALETFLSLNLFILNLKKLSHANSEATRKILKKHAKRTALSLPNTSLAPSASSTTSLPRILVQALGEKLIPIIPSLADYCCHICMDIAFKPIRLGCGHLFCVRCLVKMQKRGQDDCPMCRQPTVVMANRSNVDWALLNFMQDWFPIEARDKLKANEKEAANEELAEMGINPDAACIIA</sequence>
<gene>
    <name evidence="8" type="ORF">CVT24_002361</name>
</gene>
<evidence type="ECO:0000256" key="1">
    <source>
        <dbReference type="ARBA" id="ARBA00022723"/>
    </source>
</evidence>
<dbReference type="PANTHER" id="PTHR23327">
    <property type="entry name" value="RING FINGER PROTEIN 127"/>
    <property type="match status" value="1"/>
</dbReference>
<dbReference type="InterPro" id="IPR018957">
    <property type="entry name" value="Znf_C3HC4_RING-type"/>
</dbReference>
<keyword evidence="1" id="KW-0479">Metal-binding</keyword>
<evidence type="ECO:0000259" key="6">
    <source>
        <dbReference type="PROSITE" id="PS50089"/>
    </source>
</evidence>
<dbReference type="Pfam" id="PF00097">
    <property type="entry name" value="zf-C3HC4"/>
    <property type="match status" value="1"/>
</dbReference>
<reference evidence="8 9" key="1">
    <citation type="journal article" date="2018" name="Evol. Lett.">
        <title>Horizontal gene cluster transfer increased hallucinogenic mushroom diversity.</title>
        <authorList>
            <person name="Reynolds H.T."/>
            <person name="Vijayakumar V."/>
            <person name="Gluck-Thaler E."/>
            <person name="Korotkin H.B."/>
            <person name="Matheny P.B."/>
            <person name="Slot J.C."/>
        </authorList>
    </citation>
    <scope>NUCLEOTIDE SEQUENCE [LARGE SCALE GENOMIC DNA]</scope>
    <source>
        <strain evidence="8 9">2629</strain>
    </source>
</reference>
<keyword evidence="9" id="KW-1185">Reference proteome</keyword>
<accession>A0A409W107</accession>
<evidence type="ECO:0008006" key="10">
    <source>
        <dbReference type="Google" id="ProtNLM"/>
    </source>
</evidence>
<proteinExistence type="predicted"/>
<dbReference type="PROSITE" id="PS51382">
    <property type="entry name" value="SPX"/>
    <property type="match status" value="1"/>
</dbReference>
<dbReference type="SMART" id="SM00184">
    <property type="entry name" value="RING"/>
    <property type="match status" value="1"/>
</dbReference>
<organism evidence="8 9">
    <name type="scientific">Panaeolus cyanescens</name>
    <dbReference type="NCBI Taxonomy" id="181874"/>
    <lineage>
        <taxon>Eukaryota</taxon>
        <taxon>Fungi</taxon>
        <taxon>Dikarya</taxon>
        <taxon>Basidiomycota</taxon>
        <taxon>Agaricomycotina</taxon>
        <taxon>Agaricomycetes</taxon>
        <taxon>Agaricomycetidae</taxon>
        <taxon>Agaricales</taxon>
        <taxon>Agaricineae</taxon>
        <taxon>Galeropsidaceae</taxon>
        <taxon>Panaeolus</taxon>
    </lineage>
</organism>
<feature type="domain" description="RING-type" evidence="6">
    <location>
        <begin position="430"/>
        <end position="469"/>
    </location>
</feature>
<feature type="region of interest" description="Disordered" evidence="5">
    <location>
        <begin position="174"/>
        <end position="201"/>
    </location>
</feature>